<keyword evidence="2" id="KW-1185">Reference proteome</keyword>
<name>A0A822XND2_NELNU</name>
<dbReference type="Proteomes" id="UP000607653">
    <property type="component" value="Unassembled WGS sequence"/>
</dbReference>
<organism evidence="1 2">
    <name type="scientific">Nelumbo nucifera</name>
    <name type="common">Sacred lotus</name>
    <dbReference type="NCBI Taxonomy" id="4432"/>
    <lineage>
        <taxon>Eukaryota</taxon>
        <taxon>Viridiplantae</taxon>
        <taxon>Streptophyta</taxon>
        <taxon>Embryophyta</taxon>
        <taxon>Tracheophyta</taxon>
        <taxon>Spermatophyta</taxon>
        <taxon>Magnoliopsida</taxon>
        <taxon>Proteales</taxon>
        <taxon>Nelumbonaceae</taxon>
        <taxon>Nelumbo</taxon>
    </lineage>
</organism>
<comment type="caution">
    <text evidence="1">The sequence shown here is derived from an EMBL/GenBank/DDBJ whole genome shotgun (WGS) entry which is preliminary data.</text>
</comment>
<evidence type="ECO:0000313" key="1">
    <source>
        <dbReference type="EMBL" id="DAD20255.1"/>
    </source>
</evidence>
<gene>
    <name evidence="1" type="ORF">HUJ06_021718</name>
</gene>
<protein>
    <submittedName>
        <fullName evidence="1">Uncharacterized protein</fullName>
    </submittedName>
</protein>
<accession>A0A822XND2</accession>
<dbReference type="AlphaFoldDB" id="A0A822XND2"/>
<dbReference type="EMBL" id="DUZY01000001">
    <property type="protein sequence ID" value="DAD20255.1"/>
    <property type="molecule type" value="Genomic_DNA"/>
</dbReference>
<sequence length="38" mass="4171">MDCAFVKENSEIDERFAKSKSITTSLGQGKLSPVINII</sequence>
<proteinExistence type="predicted"/>
<reference evidence="1 2" key="1">
    <citation type="journal article" date="2020" name="Mol. Biol. Evol.">
        <title>Distinct Expression and Methylation Patterns for Genes with Different Fates following a Single Whole-Genome Duplication in Flowering Plants.</title>
        <authorList>
            <person name="Shi T."/>
            <person name="Rahmani R.S."/>
            <person name="Gugger P.F."/>
            <person name="Wang M."/>
            <person name="Li H."/>
            <person name="Zhang Y."/>
            <person name="Li Z."/>
            <person name="Wang Q."/>
            <person name="Van de Peer Y."/>
            <person name="Marchal K."/>
            <person name="Chen J."/>
        </authorList>
    </citation>
    <scope>NUCLEOTIDE SEQUENCE [LARGE SCALE GENOMIC DNA]</scope>
    <source>
        <tissue evidence="1">Leaf</tissue>
    </source>
</reference>
<evidence type="ECO:0000313" key="2">
    <source>
        <dbReference type="Proteomes" id="UP000607653"/>
    </source>
</evidence>